<organism evidence="5 6">
    <name type="scientific">Actinocatenispora sera</name>
    <dbReference type="NCBI Taxonomy" id="390989"/>
    <lineage>
        <taxon>Bacteria</taxon>
        <taxon>Bacillati</taxon>
        <taxon>Actinomycetota</taxon>
        <taxon>Actinomycetes</taxon>
        <taxon>Micromonosporales</taxon>
        <taxon>Micromonosporaceae</taxon>
        <taxon>Actinocatenispora</taxon>
    </lineage>
</organism>
<gene>
    <name evidence="5" type="ORF">Asera_27300</name>
</gene>
<evidence type="ECO:0000256" key="2">
    <source>
        <dbReference type="ARBA" id="ARBA00022741"/>
    </source>
</evidence>
<dbReference type="Pfam" id="PF00005">
    <property type="entry name" value="ABC_tran"/>
    <property type="match status" value="1"/>
</dbReference>
<reference evidence="5" key="1">
    <citation type="submission" date="2020-08" db="EMBL/GenBank/DDBJ databases">
        <title>Whole genome shotgun sequence of Actinocatenispora sera NBRC 101916.</title>
        <authorList>
            <person name="Komaki H."/>
            <person name="Tamura T."/>
        </authorList>
    </citation>
    <scope>NUCLEOTIDE SEQUENCE</scope>
    <source>
        <strain evidence="5">NBRC 101916</strain>
    </source>
</reference>
<dbReference type="KEGG" id="aser:Asera_27300"/>
<dbReference type="AlphaFoldDB" id="A0A810L1U5"/>
<dbReference type="InterPro" id="IPR003439">
    <property type="entry name" value="ABC_transporter-like_ATP-bd"/>
</dbReference>
<keyword evidence="2" id="KW-0547">Nucleotide-binding</keyword>
<proteinExistence type="predicted"/>
<feature type="domain" description="ABC transporter" evidence="4">
    <location>
        <begin position="4"/>
        <end position="229"/>
    </location>
</feature>
<dbReference type="PANTHER" id="PTHR42939">
    <property type="entry name" value="ABC TRANSPORTER ATP-BINDING PROTEIN ALBC-RELATED"/>
    <property type="match status" value="1"/>
</dbReference>
<dbReference type="GO" id="GO:0016887">
    <property type="term" value="F:ATP hydrolysis activity"/>
    <property type="evidence" value="ECO:0007669"/>
    <property type="project" value="InterPro"/>
</dbReference>
<dbReference type="SMART" id="SM00382">
    <property type="entry name" value="AAA"/>
    <property type="match status" value="1"/>
</dbReference>
<evidence type="ECO:0000259" key="4">
    <source>
        <dbReference type="PROSITE" id="PS50893"/>
    </source>
</evidence>
<dbReference type="PROSITE" id="PS50893">
    <property type="entry name" value="ABC_TRANSPORTER_2"/>
    <property type="match status" value="1"/>
</dbReference>
<evidence type="ECO:0000313" key="6">
    <source>
        <dbReference type="Proteomes" id="UP000680750"/>
    </source>
</evidence>
<evidence type="ECO:0000256" key="3">
    <source>
        <dbReference type="ARBA" id="ARBA00022840"/>
    </source>
</evidence>
<dbReference type="OrthoDB" id="9804819at2"/>
<dbReference type="CDD" id="cd03230">
    <property type="entry name" value="ABC_DR_subfamily_A"/>
    <property type="match status" value="1"/>
</dbReference>
<evidence type="ECO:0000313" key="5">
    <source>
        <dbReference type="EMBL" id="BCJ28622.1"/>
    </source>
</evidence>
<dbReference type="PANTHER" id="PTHR42939:SF1">
    <property type="entry name" value="ABC TRANSPORTER ATP-BINDING PROTEIN ALBC-RELATED"/>
    <property type="match status" value="1"/>
</dbReference>
<dbReference type="RefSeq" id="WP_030449572.1">
    <property type="nucleotide sequence ID" value="NZ_AP023354.1"/>
</dbReference>
<keyword evidence="3 5" id="KW-0067">ATP-binding</keyword>
<sequence>MNIIECAGLGRRYRRIWALRDCTLAIPAGHVVALVGPNGSGKTTLLELVVGLRVPSAGRLSVLGGVAPGSIPALSRVAFVAQDAPLYRQLSVADTLRLAAHLNHRWDHQWARRRVAELAIPPSAKLGALSSGKQAQIAVTVALARRPELLILDEPLARLDPLARHEFLAAVLEAVATDGISVVFSSHVLAELDRVADYLVVLSEGHVQVAGETDTLVAGHRMLVGPTDHVDLLPAELPIISAQRADQQTRLLARCGGDPRPAAEAGFRAEPVGVEELVLAYLRHPDATALPGPSGATESREVPA</sequence>
<protein>
    <submittedName>
        <fullName evidence="5">ABC transporter ATP-binding protein</fullName>
    </submittedName>
</protein>
<keyword evidence="6" id="KW-1185">Reference proteome</keyword>
<accession>A0A810L1U5</accession>
<keyword evidence="1" id="KW-0813">Transport</keyword>
<dbReference type="EMBL" id="AP023354">
    <property type="protein sequence ID" value="BCJ28622.1"/>
    <property type="molecule type" value="Genomic_DNA"/>
</dbReference>
<dbReference type="InterPro" id="IPR051782">
    <property type="entry name" value="ABC_Transporter_VariousFunc"/>
</dbReference>
<dbReference type="Gene3D" id="3.40.50.300">
    <property type="entry name" value="P-loop containing nucleotide triphosphate hydrolases"/>
    <property type="match status" value="1"/>
</dbReference>
<name>A0A810L1U5_9ACTN</name>
<dbReference type="GO" id="GO:0005524">
    <property type="term" value="F:ATP binding"/>
    <property type="evidence" value="ECO:0007669"/>
    <property type="project" value="UniProtKB-KW"/>
</dbReference>
<dbReference type="Proteomes" id="UP000680750">
    <property type="component" value="Chromosome"/>
</dbReference>
<dbReference type="InterPro" id="IPR027417">
    <property type="entry name" value="P-loop_NTPase"/>
</dbReference>
<evidence type="ECO:0000256" key="1">
    <source>
        <dbReference type="ARBA" id="ARBA00022448"/>
    </source>
</evidence>
<dbReference type="SUPFAM" id="SSF52540">
    <property type="entry name" value="P-loop containing nucleoside triphosphate hydrolases"/>
    <property type="match status" value="1"/>
</dbReference>
<dbReference type="InterPro" id="IPR003593">
    <property type="entry name" value="AAA+_ATPase"/>
</dbReference>